<evidence type="ECO:0000256" key="6">
    <source>
        <dbReference type="ARBA" id="ARBA00023065"/>
    </source>
</evidence>
<evidence type="ECO:0000256" key="5">
    <source>
        <dbReference type="ARBA" id="ARBA00022781"/>
    </source>
</evidence>
<reference evidence="10 11" key="1">
    <citation type="journal article" date="2006" name="Proc. Natl. Acad. Sci. U.S.A.">
        <title>Burkholderia xenovorans LB400 harbors a multi-replicon, 9.73-Mbp genome shaped for versatility.</title>
        <authorList>
            <person name="Chain P.S."/>
            <person name="Denef V.J."/>
            <person name="Konstantinidis K.T."/>
            <person name="Vergez L.M."/>
            <person name="Agullo L."/>
            <person name="Reyes V.L."/>
            <person name="Hauser L."/>
            <person name="Cordova M."/>
            <person name="Gomez L."/>
            <person name="Gonzalez M."/>
            <person name="Land M."/>
            <person name="Lao V."/>
            <person name="Larimer F."/>
            <person name="LiPuma J.J."/>
            <person name="Mahenthiralingam E."/>
            <person name="Malfatti S.A."/>
            <person name="Marx C.J."/>
            <person name="Parnell J.J."/>
            <person name="Ramette A."/>
            <person name="Richardson P."/>
            <person name="Seeger M."/>
            <person name="Smith D."/>
            <person name="Spilker T."/>
            <person name="Sul W.J."/>
            <person name="Tsoi T.V."/>
            <person name="Ulrich L.E."/>
            <person name="Zhulin I.B."/>
            <person name="Tiedje J.M."/>
        </authorList>
    </citation>
    <scope>NUCLEOTIDE SEQUENCE [LARGE SCALE GENOMIC DNA]</scope>
    <source>
        <strain evidence="10 11">LB400</strain>
    </source>
</reference>
<dbReference type="STRING" id="266265.Bxe_A1886"/>
<keyword evidence="9" id="KW-0066">ATP synthesis</keyword>
<dbReference type="SUPFAM" id="SSF52943">
    <property type="entry name" value="ATP synthase (F1-ATPase), gamma subunit"/>
    <property type="match status" value="1"/>
</dbReference>
<keyword evidence="11" id="KW-1185">Reference proteome</keyword>
<dbReference type="Gene3D" id="1.10.287.80">
    <property type="entry name" value="ATP synthase, gamma subunit, helix hairpin domain"/>
    <property type="match status" value="1"/>
</dbReference>
<evidence type="ECO:0000256" key="1">
    <source>
        <dbReference type="ARBA" id="ARBA00003456"/>
    </source>
</evidence>
<evidence type="ECO:0000313" key="11">
    <source>
        <dbReference type="Proteomes" id="UP000001817"/>
    </source>
</evidence>
<organism evidence="10 11">
    <name type="scientific">Paraburkholderia xenovorans (strain LB400)</name>
    <dbReference type="NCBI Taxonomy" id="266265"/>
    <lineage>
        <taxon>Bacteria</taxon>
        <taxon>Pseudomonadati</taxon>
        <taxon>Pseudomonadota</taxon>
        <taxon>Betaproteobacteria</taxon>
        <taxon>Burkholderiales</taxon>
        <taxon>Burkholderiaceae</taxon>
        <taxon>Paraburkholderia</taxon>
    </lineage>
</organism>
<dbReference type="GO" id="GO:0046933">
    <property type="term" value="F:proton-transporting ATP synthase activity, rotational mechanism"/>
    <property type="evidence" value="ECO:0007669"/>
    <property type="project" value="InterPro"/>
</dbReference>
<dbReference type="EC" id="3.6.3.14" evidence="10"/>
<evidence type="ECO:0000256" key="2">
    <source>
        <dbReference type="ARBA" id="ARBA00004170"/>
    </source>
</evidence>
<evidence type="ECO:0000256" key="3">
    <source>
        <dbReference type="ARBA" id="ARBA00007681"/>
    </source>
</evidence>
<evidence type="ECO:0000256" key="8">
    <source>
        <dbReference type="ARBA" id="ARBA00023196"/>
    </source>
</evidence>
<dbReference type="AlphaFoldDB" id="Q13XW0"/>
<dbReference type="KEGG" id="bxe:Bxe_A1886"/>
<dbReference type="GO" id="GO:0016787">
    <property type="term" value="F:hydrolase activity"/>
    <property type="evidence" value="ECO:0007669"/>
    <property type="project" value="UniProtKB-KW"/>
</dbReference>
<dbReference type="GO" id="GO:0045259">
    <property type="term" value="C:proton-transporting ATP synthase complex"/>
    <property type="evidence" value="ECO:0007669"/>
    <property type="project" value="UniProtKB-KW"/>
</dbReference>
<accession>Q13XW0</accession>
<evidence type="ECO:0000313" key="10">
    <source>
        <dbReference type="EMBL" id="ABE31079.1"/>
    </source>
</evidence>
<dbReference type="KEGG" id="bxb:DR64_4049"/>
<comment type="similarity">
    <text evidence="3">Belongs to the ATPase gamma chain family.</text>
</comment>
<comment type="function">
    <text evidence="1">Produces ATP from ADP in the presence of a proton gradient across the membrane. The gamma chain is believed to be important in regulating ATPase activity and the flow of protons through the CF(0) complex.</text>
</comment>
<proteinExistence type="inferred from homology"/>
<dbReference type="PRINTS" id="PR00126">
    <property type="entry name" value="ATPASEGAMMA"/>
</dbReference>
<dbReference type="PANTHER" id="PTHR11693">
    <property type="entry name" value="ATP SYNTHASE GAMMA CHAIN"/>
    <property type="match status" value="1"/>
</dbReference>
<protein>
    <submittedName>
        <fullName evidence="10">H+-transporting two-sector ATPase, gamma subunit</fullName>
        <ecNumber evidence="10">3.6.3.14</ecNumber>
    </submittedName>
</protein>
<dbReference type="PATRIC" id="fig|266265.5.peg.2659"/>
<dbReference type="RefSeq" id="WP_011488681.1">
    <property type="nucleotide sequence ID" value="NC_007951.1"/>
</dbReference>
<keyword evidence="10" id="KW-0378">Hydrolase</keyword>
<dbReference type="EMBL" id="CP000270">
    <property type="protein sequence ID" value="ABE31079.1"/>
    <property type="molecule type" value="Genomic_DNA"/>
</dbReference>
<keyword evidence="4" id="KW-0813">Transport</keyword>
<dbReference type="PANTHER" id="PTHR11693:SF22">
    <property type="entry name" value="ATP SYNTHASE SUBUNIT GAMMA, MITOCHONDRIAL"/>
    <property type="match status" value="1"/>
</dbReference>
<dbReference type="OrthoDB" id="187217at2"/>
<name>Q13XW0_PARXL</name>
<gene>
    <name evidence="10" type="ORF">Bxe_A1886</name>
</gene>
<dbReference type="Gene3D" id="3.40.1380.10">
    <property type="match status" value="1"/>
</dbReference>
<dbReference type="Pfam" id="PF00231">
    <property type="entry name" value="ATP-synt"/>
    <property type="match status" value="1"/>
</dbReference>
<keyword evidence="6" id="KW-0406">Ion transport</keyword>
<evidence type="ECO:0000256" key="7">
    <source>
        <dbReference type="ARBA" id="ARBA00023136"/>
    </source>
</evidence>
<dbReference type="InterPro" id="IPR035968">
    <property type="entry name" value="ATP_synth_F1_ATPase_gsu"/>
</dbReference>
<evidence type="ECO:0000256" key="9">
    <source>
        <dbReference type="ARBA" id="ARBA00023310"/>
    </source>
</evidence>
<evidence type="ECO:0000256" key="4">
    <source>
        <dbReference type="ARBA" id="ARBA00022448"/>
    </source>
</evidence>
<keyword evidence="5" id="KW-0375">Hydrogen ion transport</keyword>
<keyword evidence="8" id="KW-0139">CF(1)</keyword>
<dbReference type="Proteomes" id="UP000001817">
    <property type="component" value="Chromosome 1"/>
</dbReference>
<sequence>MSGRLAEIEARTATARQLDAVIGAMRGIAAARSREAQRRLPGIRSSAATVGAAIGAVLAYGRGAQAPSAEPDHGVRIVIALCSEQGFVGSFNEQVLDYVRTRVDSARCELLLVGTRGEMAASERRLALAWSSPAVSHADEVPSLANRITDALYARLGLRAVDQVSIIHALPGGGAASGKMVEHRLIPFDFSRFQVARRAVPPLLTLPVERLLPGLVEEYVFVEICEALMLSFAAENEARVNAMLAARTNVRDTLEELTQSYRRVRQDEITDDIAELAAATTQPV</sequence>
<dbReference type="InterPro" id="IPR000131">
    <property type="entry name" value="ATP_synth_F1_gsu"/>
</dbReference>
<keyword evidence="7" id="KW-0472">Membrane</keyword>
<dbReference type="eggNOG" id="COG0224">
    <property type="taxonomic scope" value="Bacteria"/>
</dbReference>
<comment type="subcellular location">
    <subcellularLocation>
        <location evidence="2">Membrane</location>
        <topology evidence="2">Peripheral membrane protein</topology>
    </subcellularLocation>
</comment>